<evidence type="ECO:0000313" key="3">
    <source>
        <dbReference type="Proteomes" id="UP000185911"/>
    </source>
</evidence>
<dbReference type="EMBL" id="MSYM01000013">
    <property type="protein sequence ID" value="OLP06461.1"/>
    <property type="molecule type" value="Genomic_DNA"/>
</dbReference>
<dbReference type="Proteomes" id="UP000185911">
    <property type="component" value="Unassembled WGS sequence"/>
</dbReference>
<keyword evidence="3" id="KW-1185">Reference proteome</keyword>
<name>A0A1Q8YEJ0_9BURK</name>
<proteinExistence type="predicted"/>
<evidence type="ECO:0000256" key="1">
    <source>
        <dbReference type="SAM" id="Phobius"/>
    </source>
</evidence>
<keyword evidence="1" id="KW-0472">Membrane</keyword>
<accession>A0A1Q8YEJ0</accession>
<dbReference type="STRING" id="81479.RA876_07570"/>
<dbReference type="AlphaFoldDB" id="A0A1Q8YEJ0"/>
<gene>
    <name evidence="2" type="ORF">BLL52_2697</name>
</gene>
<keyword evidence="1" id="KW-0812">Transmembrane</keyword>
<feature type="transmembrane region" description="Helical" evidence="1">
    <location>
        <begin position="30"/>
        <end position="54"/>
    </location>
</feature>
<keyword evidence="1" id="KW-1133">Transmembrane helix</keyword>
<evidence type="ECO:0000313" key="2">
    <source>
        <dbReference type="EMBL" id="OLP06461.1"/>
    </source>
</evidence>
<comment type="caution">
    <text evidence="2">The sequence shown here is derived from an EMBL/GenBank/DDBJ whole genome shotgun (WGS) entry which is preliminary data.</text>
</comment>
<sequence>MATPIDPFIRSDVLSDVILKLLGLVLRVGLLLAGLVFFASLMVAGLLVLLVWLVRALWAKLTGQPVSPWTFQMNRQANWQRFYQQAQGQRGRAADADNVVDAEVTDVTDVTVVTDVEPKRTTPR</sequence>
<organism evidence="2 3">
    <name type="scientific">Rhodoferax antarcticus ANT.BR</name>
    <dbReference type="NCBI Taxonomy" id="1111071"/>
    <lineage>
        <taxon>Bacteria</taxon>
        <taxon>Pseudomonadati</taxon>
        <taxon>Pseudomonadota</taxon>
        <taxon>Betaproteobacteria</taxon>
        <taxon>Burkholderiales</taxon>
        <taxon>Comamonadaceae</taxon>
        <taxon>Rhodoferax</taxon>
    </lineage>
</organism>
<protein>
    <submittedName>
        <fullName evidence="2">Uncharacterized protein</fullName>
    </submittedName>
</protein>
<reference evidence="2 3" key="1">
    <citation type="submission" date="2017-01" db="EMBL/GenBank/DDBJ databases">
        <title>Genome sequence of Rhodoferax antarcticus ANT.BR, a psychrophilic purple nonsulfur bacterium from an Antarctic microbial mat.</title>
        <authorList>
            <person name="Baker J."/>
            <person name="Riester C."/>
            <person name="Skinner B."/>
            <person name="Newell A."/>
            <person name="Swingley W."/>
            <person name="Madigan M."/>
            <person name="Jung D."/>
            <person name="Asao M."/>
            <person name="Chen M."/>
            <person name="Loughlin P."/>
            <person name="Pan H."/>
            <person name="Lin S."/>
            <person name="Li N."/>
            <person name="Shaw J."/>
            <person name="Prado M."/>
            <person name="Sherman C."/>
            <person name="Li X."/>
            <person name="Tang J."/>
            <person name="Blankenship R."/>
            <person name="Zhao T."/>
            <person name="Touchman J."/>
            <person name="Sattley M."/>
        </authorList>
    </citation>
    <scope>NUCLEOTIDE SEQUENCE [LARGE SCALE GENOMIC DNA]</scope>
    <source>
        <strain evidence="2 3">ANT.BR</strain>
    </source>
</reference>